<evidence type="ECO:0000256" key="2">
    <source>
        <dbReference type="ARBA" id="ARBA00022737"/>
    </source>
</evidence>
<keyword evidence="1 4" id="KW-0853">WD repeat</keyword>
<dbReference type="InterPro" id="IPR001680">
    <property type="entry name" value="WD40_rpt"/>
</dbReference>
<dbReference type="EMBL" id="FLQV01000043">
    <property type="protein sequence ID" value="SBS80611.1"/>
    <property type="molecule type" value="Genomic_DNA"/>
</dbReference>
<evidence type="ECO:0000256" key="4">
    <source>
        <dbReference type="PROSITE-ProRule" id="PRU00221"/>
    </source>
</evidence>
<dbReference type="PROSITE" id="PS50294">
    <property type="entry name" value="WD_REPEATS_REGION"/>
    <property type="match status" value="1"/>
</dbReference>
<evidence type="ECO:0000256" key="3">
    <source>
        <dbReference type="ARBA" id="ARBA00022853"/>
    </source>
</evidence>
<evidence type="ECO:0000256" key="1">
    <source>
        <dbReference type="ARBA" id="ARBA00022574"/>
    </source>
</evidence>
<keyword evidence="2" id="KW-0677">Repeat</keyword>
<keyword evidence="3" id="KW-0156">Chromatin regulator</keyword>
<dbReference type="Pfam" id="PF00400">
    <property type="entry name" value="WD40"/>
    <property type="match status" value="2"/>
</dbReference>
<name>A0A1A8VP98_PLAOA</name>
<dbReference type="InterPro" id="IPR050459">
    <property type="entry name" value="WD_repeat_RBAP46/RBAP48/MSI1"/>
</dbReference>
<proteinExistence type="predicted"/>
<reference evidence="8" key="1">
    <citation type="submission" date="2016-05" db="EMBL/GenBank/DDBJ databases">
        <authorList>
            <person name="Naeem Raeece"/>
        </authorList>
    </citation>
    <scope>NUCLEOTIDE SEQUENCE [LARGE SCALE GENOMIC DNA]</scope>
</reference>
<sequence>MLTFPPTRQNTRWSLQRSTDRYKYNGMNFLIPHPRNKRNFGFILLLHLTKGDVIGTVNIRATYHTFMESKKRKSNALDEACLELSEEVENGGDIVTKEVEVEEEDIMTQFNNWKTNSGLLYDFVSRKELDWPSLSIDFGEYYEDNADVTVLTQTVCVGTHTSNKEPNFLYVCDVLFPLEELPQEKCVYKINDHYEGFDFTTDKKKFTIKAKIAHEGEVNRIKFLPLNDGKKKNFVFTKAVNGNLHLFDINKHSIETNDDKMKPEVTFLGNNFDGFGLDFNLEKKNVLTCSNDGSIHVYSYDDLSSKVVNALYSVKYKAPINDISSTNDPNLILACADNGYILIYDMRIKTMEPTMQVLGQQVPVNSLALNKYTGHFASGSDNGKIKIWDIKNFKEPQHIINAHKDAEAIIRLNFSPNEPSILACASNKRFIYIYDLNKIGEELDAIDLSDGPSELIFSHGGHTQSVTDFNWNYHKKLKMFIGSTGEDNTLQFWQLKTELLDESNTVPTSNTDHRPYYTSPHTDAYHRIPPHNRSTHMCTCGGAATKWPPFNSPLPPSPNDNSNQAKENLSNLAHCGSLTNGASNPLDSETVLSTTIHLLLPPLLRDGSSEFLPNEVALLMMQLNTDGRKRQHSQVVNRRENGGGGCLDTPATSPCGFL</sequence>
<evidence type="ECO:0000313" key="7">
    <source>
        <dbReference type="EMBL" id="SBS80611.1"/>
    </source>
</evidence>
<accession>A0A1A8VP98</accession>
<dbReference type="AlphaFoldDB" id="A0A1A8VP98"/>
<dbReference type="PROSITE" id="PS50082">
    <property type="entry name" value="WD_REPEATS_2"/>
    <property type="match status" value="1"/>
</dbReference>
<feature type="domain" description="Histone-binding protein RBBP4-like N-terminal" evidence="6">
    <location>
        <begin position="109"/>
        <end position="177"/>
    </location>
</feature>
<dbReference type="GO" id="GO:0006325">
    <property type="term" value="P:chromatin organization"/>
    <property type="evidence" value="ECO:0007669"/>
    <property type="project" value="UniProtKB-KW"/>
</dbReference>
<dbReference type="PANTHER" id="PTHR22850">
    <property type="entry name" value="WD40 REPEAT FAMILY"/>
    <property type="match status" value="1"/>
</dbReference>
<dbReference type="SMART" id="SM00320">
    <property type="entry name" value="WD40"/>
    <property type="match status" value="6"/>
</dbReference>
<dbReference type="InterPro" id="IPR022052">
    <property type="entry name" value="Histone-bd_RBBP4-like_N"/>
</dbReference>
<protein>
    <submittedName>
        <fullName evidence="7">Chromatin assembly factor 1 protein WD40 domain, putative</fullName>
    </submittedName>
</protein>
<organism evidence="7 8">
    <name type="scientific">Plasmodium ovale curtisi</name>
    <dbReference type="NCBI Taxonomy" id="864141"/>
    <lineage>
        <taxon>Eukaryota</taxon>
        <taxon>Sar</taxon>
        <taxon>Alveolata</taxon>
        <taxon>Apicomplexa</taxon>
        <taxon>Aconoidasida</taxon>
        <taxon>Haemosporida</taxon>
        <taxon>Plasmodiidae</taxon>
        <taxon>Plasmodium</taxon>
        <taxon>Plasmodium (Plasmodium)</taxon>
    </lineage>
</organism>
<dbReference type="Pfam" id="PF12265">
    <property type="entry name" value="CAF1C_H4-bd"/>
    <property type="match status" value="1"/>
</dbReference>
<feature type="repeat" description="WD" evidence="4">
    <location>
        <begin position="357"/>
        <end position="398"/>
    </location>
</feature>
<feature type="region of interest" description="Disordered" evidence="5">
    <location>
        <begin position="627"/>
        <end position="658"/>
    </location>
</feature>
<dbReference type="Proteomes" id="UP000078546">
    <property type="component" value="Unassembled WGS sequence"/>
</dbReference>
<dbReference type="InterPro" id="IPR015943">
    <property type="entry name" value="WD40/YVTN_repeat-like_dom_sf"/>
</dbReference>
<evidence type="ECO:0000259" key="6">
    <source>
        <dbReference type="Pfam" id="PF12265"/>
    </source>
</evidence>
<dbReference type="InterPro" id="IPR036322">
    <property type="entry name" value="WD40_repeat_dom_sf"/>
</dbReference>
<dbReference type="SUPFAM" id="SSF50978">
    <property type="entry name" value="WD40 repeat-like"/>
    <property type="match status" value="1"/>
</dbReference>
<gene>
    <name evidence="7" type="ORF">POVCU1_001940</name>
</gene>
<dbReference type="Gene3D" id="2.130.10.10">
    <property type="entry name" value="YVTN repeat-like/Quinoprotein amine dehydrogenase"/>
    <property type="match status" value="1"/>
</dbReference>
<evidence type="ECO:0000313" key="8">
    <source>
        <dbReference type="Proteomes" id="UP000078546"/>
    </source>
</evidence>
<evidence type="ECO:0000256" key="5">
    <source>
        <dbReference type="SAM" id="MobiDB-lite"/>
    </source>
</evidence>